<protein>
    <submittedName>
        <fullName evidence="2">Uncharacterized protein</fullName>
    </submittedName>
</protein>
<reference evidence="2 3" key="1">
    <citation type="submission" date="2018-10" db="EMBL/GenBank/DDBJ databases">
        <title>Genomic Encyclopedia of Type Strains, Phase IV (KMG-IV): sequencing the most valuable type-strain genomes for metagenomic binning, comparative biology and taxonomic classification.</title>
        <authorList>
            <person name="Goeker M."/>
        </authorList>
    </citation>
    <scope>NUCLEOTIDE SEQUENCE [LARGE SCALE GENOMIC DNA]</scope>
    <source>
        <strain evidence="2 3">DSM 26916</strain>
    </source>
</reference>
<gene>
    <name evidence="2" type="ORF">DFR35_2915</name>
</gene>
<dbReference type="Proteomes" id="UP000268908">
    <property type="component" value="Unassembled WGS sequence"/>
</dbReference>
<keyword evidence="1" id="KW-1133">Transmembrane helix</keyword>
<keyword evidence="3" id="KW-1185">Reference proteome</keyword>
<feature type="transmembrane region" description="Helical" evidence="1">
    <location>
        <begin position="6"/>
        <end position="28"/>
    </location>
</feature>
<evidence type="ECO:0000313" key="3">
    <source>
        <dbReference type="Proteomes" id="UP000268908"/>
    </source>
</evidence>
<keyword evidence="1" id="KW-0812">Transmembrane</keyword>
<evidence type="ECO:0000256" key="1">
    <source>
        <dbReference type="SAM" id="Phobius"/>
    </source>
</evidence>
<name>A0A497X7E2_9PROT</name>
<dbReference type="OrthoDB" id="8567979at2"/>
<accession>A0A497X7E2</accession>
<feature type="transmembrane region" description="Helical" evidence="1">
    <location>
        <begin position="40"/>
        <end position="60"/>
    </location>
</feature>
<dbReference type="EMBL" id="RCCI01000011">
    <property type="protein sequence ID" value="RLJ61236.1"/>
    <property type="molecule type" value="Genomic_DNA"/>
</dbReference>
<dbReference type="AlphaFoldDB" id="A0A497X7E2"/>
<proteinExistence type="predicted"/>
<dbReference type="RefSeq" id="WP_121243398.1">
    <property type="nucleotide sequence ID" value="NZ_BHVV01000004.1"/>
</dbReference>
<evidence type="ECO:0000313" key="2">
    <source>
        <dbReference type="EMBL" id="RLJ61236.1"/>
    </source>
</evidence>
<keyword evidence="1" id="KW-0472">Membrane</keyword>
<organism evidence="2 3">
    <name type="scientific">Sulfurisoma sediminicola</name>
    <dbReference type="NCBI Taxonomy" id="1381557"/>
    <lineage>
        <taxon>Bacteria</taxon>
        <taxon>Pseudomonadati</taxon>
        <taxon>Pseudomonadota</taxon>
        <taxon>Betaproteobacteria</taxon>
        <taxon>Nitrosomonadales</taxon>
        <taxon>Sterolibacteriaceae</taxon>
        <taxon>Sulfurisoma</taxon>
    </lineage>
</organism>
<comment type="caution">
    <text evidence="2">The sequence shown here is derived from an EMBL/GenBank/DDBJ whole genome shotgun (WGS) entry which is preliminary data.</text>
</comment>
<sequence length="232" mass="26976">MTPQISIVGIVLVLPFYWLAFLGLRRLWRKTEGSPRRGALLLLAPVLLVFPFADELWIAWHFERACKEAGVTVYRMVEAEGYVDATNVAQRDEDFGGPRLYYSDPDSLVQFDKRGYLYRENLYSDGSVMHVERHPDGVYVSTLRQPQSRYHYRRAHKETWAPAGFQMGRNEMQVVDSQTGEVLGRELWFSRWPSFIEGLWIRFLGSGQIICYGESEMRKTLYEAILIPKKVN</sequence>